<evidence type="ECO:0000313" key="3">
    <source>
        <dbReference type="EMBL" id="TVZ04802.1"/>
    </source>
</evidence>
<evidence type="ECO:0000256" key="1">
    <source>
        <dbReference type="SAM" id="MobiDB-lite"/>
    </source>
</evidence>
<reference evidence="3 4" key="1">
    <citation type="submission" date="2018-11" db="EMBL/GenBank/DDBJ databases">
        <title>Trebonia kvetii gen.nov., sp.nov., a novel acidophilic actinobacterium, and proposal of the new actinobacterial family Treboniaceae fam. nov.</title>
        <authorList>
            <person name="Rapoport D."/>
            <person name="Sagova-Mareckova M."/>
            <person name="Sedlacek I."/>
            <person name="Provaznik J."/>
            <person name="Kralova S."/>
            <person name="Pavlinic D."/>
            <person name="Benes V."/>
            <person name="Kopecky J."/>
        </authorList>
    </citation>
    <scope>NUCLEOTIDE SEQUENCE [LARGE SCALE GENOMIC DNA]</scope>
    <source>
        <strain evidence="3 4">15Tr583</strain>
    </source>
</reference>
<feature type="region of interest" description="Disordered" evidence="1">
    <location>
        <begin position="155"/>
        <end position="188"/>
    </location>
</feature>
<dbReference type="AlphaFoldDB" id="A0A6P2C0A2"/>
<protein>
    <submittedName>
        <fullName evidence="3">FAD-binding protein</fullName>
    </submittedName>
</protein>
<dbReference type="PRINTS" id="PR00420">
    <property type="entry name" value="RNGMNOXGNASE"/>
</dbReference>
<dbReference type="InterPro" id="IPR050407">
    <property type="entry name" value="Geranylgeranyl_reductase"/>
</dbReference>
<sequence length="383" mass="39849">MIDVLVVGGGPVGLATAIACARAGLTVTVAEPRGGPIDKACGEGVMPAAVRRLASLGVTPDGHPLRGIRYLDDRHRADALFRHGDGLGVRRTVLHAALASRAAALGIEVLPVRVTSFERHSSHVRAAGVEARYLVAADGLHSTIRRCLDRDGAVEGSVSGPGAGARGVAEPRGGSVRSRGGSVPSRGGAPRYGLRRHYRIAPWTDLVEVHWAAHAEAYVTPVGEDLIGVALLLANDGTNGDGPGAERGDFDSRLSAFPALAERLTGAPTASEVRGAGPMRQDVRRRVHGRVLLVGDASGYLDALTGEGIGVGLAQAEALAVCLAAGRPADYERAWRRVSSPAWRLTAGLLWSRNQALLGTRLVPAAQHIPGLFSILVNHAAQA</sequence>
<dbReference type="Pfam" id="PF01494">
    <property type="entry name" value="FAD_binding_3"/>
    <property type="match status" value="1"/>
</dbReference>
<proteinExistence type="predicted"/>
<feature type="domain" description="FAD-binding" evidence="2">
    <location>
        <begin position="2"/>
        <end position="151"/>
    </location>
</feature>
<dbReference type="OrthoDB" id="113955at2"/>
<dbReference type="GO" id="GO:0071949">
    <property type="term" value="F:FAD binding"/>
    <property type="evidence" value="ECO:0007669"/>
    <property type="project" value="InterPro"/>
</dbReference>
<dbReference type="EMBL" id="RPFW01000002">
    <property type="protein sequence ID" value="TVZ04802.1"/>
    <property type="molecule type" value="Genomic_DNA"/>
</dbReference>
<evidence type="ECO:0000313" key="4">
    <source>
        <dbReference type="Proteomes" id="UP000460272"/>
    </source>
</evidence>
<feature type="compositionally biased region" description="Low complexity" evidence="1">
    <location>
        <begin position="171"/>
        <end position="188"/>
    </location>
</feature>
<dbReference type="InterPro" id="IPR002938">
    <property type="entry name" value="FAD-bd"/>
</dbReference>
<dbReference type="InterPro" id="IPR036188">
    <property type="entry name" value="FAD/NAD-bd_sf"/>
</dbReference>
<organism evidence="3 4">
    <name type="scientific">Trebonia kvetii</name>
    <dbReference type="NCBI Taxonomy" id="2480626"/>
    <lineage>
        <taxon>Bacteria</taxon>
        <taxon>Bacillati</taxon>
        <taxon>Actinomycetota</taxon>
        <taxon>Actinomycetes</taxon>
        <taxon>Streptosporangiales</taxon>
        <taxon>Treboniaceae</taxon>
        <taxon>Trebonia</taxon>
    </lineage>
</organism>
<comment type="caution">
    <text evidence="3">The sequence shown here is derived from an EMBL/GenBank/DDBJ whole genome shotgun (WGS) entry which is preliminary data.</text>
</comment>
<dbReference type="PANTHER" id="PTHR42685">
    <property type="entry name" value="GERANYLGERANYL DIPHOSPHATE REDUCTASE"/>
    <property type="match status" value="1"/>
</dbReference>
<dbReference type="PANTHER" id="PTHR42685:SF19">
    <property type="entry name" value="POSSIBLE OXIDOREDUCTASE"/>
    <property type="match status" value="1"/>
</dbReference>
<name>A0A6P2C0A2_9ACTN</name>
<dbReference type="Proteomes" id="UP000460272">
    <property type="component" value="Unassembled WGS sequence"/>
</dbReference>
<dbReference type="SUPFAM" id="SSF51905">
    <property type="entry name" value="FAD/NAD(P)-binding domain"/>
    <property type="match status" value="1"/>
</dbReference>
<accession>A0A6P2C0A2</accession>
<keyword evidence="4" id="KW-1185">Reference proteome</keyword>
<dbReference type="Gene3D" id="3.50.50.60">
    <property type="entry name" value="FAD/NAD(P)-binding domain"/>
    <property type="match status" value="1"/>
</dbReference>
<evidence type="ECO:0000259" key="2">
    <source>
        <dbReference type="Pfam" id="PF01494"/>
    </source>
</evidence>
<dbReference type="RefSeq" id="WP_145852510.1">
    <property type="nucleotide sequence ID" value="NZ_RPFW01000002.1"/>
</dbReference>
<gene>
    <name evidence="3" type="ORF">EAS64_09110</name>
</gene>